<comment type="caution">
    <text evidence="2">The sequence shown here is derived from an EMBL/GenBank/DDBJ whole genome shotgun (WGS) entry which is preliminary data.</text>
</comment>
<evidence type="ECO:0000256" key="1">
    <source>
        <dbReference type="SAM" id="Phobius"/>
    </source>
</evidence>
<proteinExistence type="predicted"/>
<dbReference type="InterPro" id="IPR052165">
    <property type="entry name" value="Membrane_assoc_protease"/>
</dbReference>
<keyword evidence="1" id="KW-0472">Membrane</keyword>
<keyword evidence="1" id="KW-0812">Transmembrane</keyword>
<evidence type="ECO:0000313" key="2">
    <source>
        <dbReference type="EMBL" id="KKM01462.1"/>
    </source>
</evidence>
<keyword evidence="1" id="KW-1133">Transmembrane helix</keyword>
<accession>A0A0F9HEA4</accession>
<gene>
    <name evidence="2" type="ORF">LCGC14_1794210</name>
</gene>
<dbReference type="InterPro" id="IPR012340">
    <property type="entry name" value="NA-bd_OB-fold"/>
</dbReference>
<dbReference type="EMBL" id="LAZR01017192">
    <property type="protein sequence ID" value="KKM01462.1"/>
    <property type="molecule type" value="Genomic_DNA"/>
</dbReference>
<sequence length="135" mass="15257">MFVAIILSLMGLFLIYLEFFLPGSIFAIGGSVLLLTSLFFLVVEKVKIFHFIVYALILVLLVLMVIKLALKKLKANKDIFLNSDQEGYRASNFKKDLIGKDGIASTDLRPAGKIFINEKSYFAITRENYIEKGKK</sequence>
<name>A0A0F9HEA4_9ZZZZ</name>
<dbReference type="AlphaFoldDB" id="A0A0F9HEA4"/>
<feature type="transmembrane region" description="Helical" evidence="1">
    <location>
        <begin position="12"/>
        <end position="42"/>
    </location>
</feature>
<dbReference type="Gene3D" id="2.40.50.140">
    <property type="entry name" value="Nucleic acid-binding proteins"/>
    <property type="match status" value="1"/>
</dbReference>
<feature type="transmembrane region" description="Helical" evidence="1">
    <location>
        <begin position="48"/>
        <end position="70"/>
    </location>
</feature>
<dbReference type="PANTHER" id="PTHR33507">
    <property type="entry name" value="INNER MEMBRANE PROTEIN YBBJ"/>
    <property type="match status" value="1"/>
</dbReference>
<organism evidence="2">
    <name type="scientific">marine sediment metagenome</name>
    <dbReference type="NCBI Taxonomy" id="412755"/>
    <lineage>
        <taxon>unclassified sequences</taxon>
        <taxon>metagenomes</taxon>
        <taxon>ecological metagenomes</taxon>
    </lineage>
</organism>
<reference evidence="2" key="1">
    <citation type="journal article" date="2015" name="Nature">
        <title>Complex archaea that bridge the gap between prokaryotes and eukaryotes.</title>
        <authorList>
            <person name="Spang A."/>
            <person name="Saw J.H."/>
            <person name="Jorgensen S.L."/>
            <person name="Zaremba-Niedzwiedzka K."/>
            <person name="Martijn J."/>
            <person name="Lind A.E."/>
            <person name="van Eijk R."/>
            <person name="Schleper C."/>
            <person name="Guy L."/>
            <person name="Ettema T.J."/>
        </authorList>
    </citation>
    <scope>NUCLEOTIDE SEQUENCE</scope>
</reference>
<protein>
    <submittedName>
        <fullName evidence="2">Uncharacterized protein</fullName>
    </submittedName>
</protein>